<comment type="caution">
    <text evidence="5">The sequence shown here is derived from an EMBL/GenBank/DDBJ whole genome shotgun (WGS) entry which is preliminary data.</text>
</comment>
<dbReference type="PANTHER" id="PTHR48097:SF9">
    <property type="entry name" value="L-THREONINE ALDOLASE"/>
    <property type="match status" value="1"/>
</dbReference>
<dbReference type="InterPro" id="IPR015421">
    <property type="entry name" value="PyrdxlP-dep_Trfase_major"/>
</dbReference>
<comment type="similarity">
    <text evidence="2">Belongs to the threonine aldolase family.</text>
</comment>
<evidence type="ECO:0000256" key="1">
    <source>
        <dbReference type="ARBA" id="ARBA00001933"/>
    </source>
</evidence>
<sequence>MRTFDFRSDTVTQPTPNMRKAMFEAVVGDDVYRDDPTVNELESKCAALLGKEAALFVPSGTFGNQLAILTHTKRGDEVILGDACHILRYEVGAAAVIAGVQLRSAPTEKGCFYPGHLEKLIRGDDIHFPETGLICIENAHSGGNAVPLEHMAAVYKIAGDNGIPVHLDGARLFNAALALGVEAKAIAAYADSIMFCLSKGLCAPIGSMLVGNRSFIERARKNRKMMGGGLRQVGILAAAGRIAIEEMIPALADDHLMANRLAAGLEKIPKIEVQQAQRDINFVFCKIALPMPLEAFTEALSAKGLIVTGTPDGHFRFVANHDTPEEGVDLLIDTLKTLLS</sequence>
<name>A0ABS5PR03_9FIRM</name>
<dbReference type="SUPFAM" id="SSF53383">
    <property type="entry name" value="PLP-dependent transferases"/>
    <property type="match status" value="1"/>
</dbReference>
<dbReference type="EMBL" id="JAHBCL010000019">
    <property type="protein sequence ID" value="MBS7527352.1"/>
    <property type="molecule type" value="Genomic_DNA"/>
</dbReference>
<comment type="cofactor">
    <cofactor evidence="1">
        <name>pyridoxal 5'-phosphate</name>
        <dbReference type="ChEBI" id="CHEBI:597326"/>
    </cofactor>
</comment>
<dbReference type="Proteomes" id="UP000746471">
    <property type="component" value="Unassembled WGS sequence"/>
</dbReference>
<feature type="domain" description="Aromatic amino acid beta-eliminating lyase/threonine aldolase" evidence="4">
    <location>
        <begin position="5"/>
        <end position="286"/>
    </location>
</feature>
<dbReference type="InterPro" id="IPR015422">
    <property type="entry name" value="PyrdxlP-dep_Trfase_small"/>
</dbReference>
<accession>A0ABS5PR03</accession>
<dbReference type="NCBIfam" id="NF041359">
    <property type="entry name" value="GntG_guanitoxin"/>
    <property type="match status" value="1"/>
</dbReference>
<keyword evidence="6" id="KW-1185">Reference proteome</keyword>
<protein>
    <submittedName>
        <fullName evidence="5">Low specificity L-threonine aldolase</fullName>
    </submittedName>
</protein>
<dbReference type="Pfam" id="PF01212">
    <property type="entry name" value="Beta_elim_lyase"/>
    <property type="match status" value="1"/>
</dbReference>
<dbReference type="PANTHER" id="PTHR48097">
    <property type="entry name" value="L-THREONINE ALDOLASE-RELATED"/>
    <property type="match status" value="1"/>
</dbReference>
<dbReference type="CDD" id="cd06502">
    <property type="entry name" value="TA_like"/>
    <property type="match status" value="1"/>
</dbReference>
<dbReference type="RefSeq" id="WP_213237213.1">
    <property type="nucleotide sequence ID" value="NZ_JAHBCL010000019.1"/>
</dbReference>
<evidence type="ECO:0000313" key="5">
    <source>
        <dbReference type="EMBL" id="MBS7527352.1"/>
    </source>
</evidence>
<dbReference type="Gene3D" id="3.90.1150.10">
    <property type="entry name" value="Aspartate Aminotransferase, domain 1"/>
    <property type="match status" value="1"/>
</dbReference>
<dbReference type="PIRSF" id="PIRSF017617">
    <property type="entry name" value="Thr_aldolase"/>
    <property type="match status" value="1"/>
</dbReference>
<proteinExistence type="inferred from homology"/>
<dbReference type="InterPro" id="IPR023603">
    <property type="entry name" value="Low_specificity_L-TA-like"/>
</dbReference>
<reference evidence="5 6" key="1">
    <citation type="submission" date="2021-05" db="EMBL/GenBank/DDBJ databases">
        <title>Fusibacter ferrireducens sp. nov., an anaerobic, sulfur- and Fe-reducing bacterium isolated from the mangrove sediment.</title>
        <authorList>
            <person name="Qiu D."/>
        </authorList>
    </citation>
    <scope>NUCLEOTIDE SEQUENCE [LARGE SCALE GENOMIC DNA]</scope>
    <source>
        <strain evidence="5 6">DSM 12116</strain>
    </source>
</reference>
<dbReference type="InterPro" id="IPR001597">
    <property type="entry name" value="ArAA_b-elim_lyase/Thr_aldolase"/>
</dbReference>
<dbReference type="Gene3D" id="3.40.640.10">
    <property type="entry name" value="Type I PLP-dependent aspartate aminotransferase-like (Major domain)"/>
    <property type="match status" value="1"/>
</dbReference>
<evidence type="ECO:0000256" key="3">
    <source>
        <dbReference type="ARBA" id="ARBA00022898"/>
    </source>
</evidence>
<dbReference type="InterPro" id="IPR015424">
    <property type="entry name" value="PyrdxlP-dep_Trfase"/>
</dbReference>
<evidence type="ECO:0000313" key="6">
    <source>
        <dbReference type="Proteomes" id="UP000746471"/>
    </source>
</evidence>
<gene>
    <name evidence="5" type="ORF">KHM83_11735</name>
</gene>
<evidence type="ECO:0000259" key="4">
    <source>
        <dbReference type="Pfam" id="PF01212"/>
    </source>
</evidence>
<keyword evidence="3" id="KW-0663">Pyridoxal phosphate</keyword>
<evidence type="ECO:0000256" key="2">
    <source>
        <dbReference type="ARBA" id="ARBA00006966"/>
    </source>
</evidence>
<organism evidence="5 6">
    <name type="scientific">Fusibacter paucivorans</name>
    <dbReference type="NCBI Taxonomy" id="76009"/>
    <lineage>
        <taxon>Bacteria</taxon>
        <taxon>Bacillati</taxon>
        <taxon>Bacillota</taxon>
        <taxon>Clostridia</taxon>
        <taxon>Eubacteriales</taxon>
        <taxon>Eubacteriales Family XII. Incertae Sedis</taxon>
        <taxon>Fusibacter</taxon>
    </lineage>
</organism>